<organism evidence="1 2">
    <name type="scientific">Symbiodinium microadriaticum</name>
    <name type="common">Dinoflagellate</name>
    <name type="synonym">Zooxanthella microadriatica</name>
    <dbReference type="NCBI Taxonomy" id="2951"/>
    <lineage>
        <taxon>Eukaryota</taxon>
        <taxon>Sar</taxon>
        <taxon>Alveolata</taxon>
        <taxon>Dinophyceae</taxon>
        <taxon>Suessiales</taxon>
        <taxon>Symbiodiniaceae</taxon>
        <taxon>Symbiodinium</taxon>
    </lineage>
</organism>
<keyword evidence="2" id="KW-1185">Reference proteome</keyword>
<protein>
    <submittedName>
        <fullName evidence="1">Uncharacterized protein</fullName>
    </submittedName>
</protein>
<reference evidence="1 2" key="1">
    <citation type="submission" date="2016-02" db="EMBL/GenBank/DDBJ databases">
        <title>Genome analysis of coral dinoflagellate symbionts highlights evolutionary adaptations to a symbiotic lifestyle.</title>
        <authorList>
            <person name="Aranda M."/>
            <person name="Li Y."/>
            <person name="Liew Y.J."/>
            <person name="Baumgarten S."/>
            <person name="Simakov O."/>
            <person name="Wilson M."/>
            <person name="Piel J."/>
            <person name="Ashoor H."/>
            <person name="Bougouffa S."/>
            <person name="Bajic V.B."/>
            <person name="Ryu T."/>
            <person name="Ravasi T."/>
            <person name="Bayer T."/>
            <person name="Micklem G."/>
            <person name="Kim H."/>
            <person name="Bhak J."/>
            <person name="Lajeunesse T.C."/>
            <person name="Voolstra C.R."/>
        </authorList>
    </citation>
    <scope>NUCLEOTIDE SEQUENCE [LARGE SCALE GENOMIC DNA]</scope>
    <source>
        <strain evidence="1 2">CCMP2467</strain>
    </source>
</reference>
<dbReference type="EMBL" id="LSRX01000535">
    <property type="protein sequence ID" value="OLP94633.1"/>
    <property type="molecule type" value="Genomic_DNA"/>
</dbReference>
<evidence type="ECO:0000313" key="2">
    <source>
        <dbReference type="Proteomes" id="UP000186817"/>
    </source>
</evidence>
<sequence length="405" mass="46845">MSNIYAMKNWLHLCTKNWASFGMTPPECFQASSNRHKEKVNNWTEASQNLFAVAVMKEQMGLMKSEENALREEASKRVSDMESGAQNLRNRLDQEEFARHATCCFLLFMVNWVKFVNDSNSKKKSKLAASKHGNRMGEQITVAVDIMKKAIVIDESTDVMKIDLNLDMPMVEYTFYQKQAAKQALRFLQKDLRHHIGRRDGAVKLAGAYHATEYYNLQSIMTEGIKAGRDLMGNHGSSGRLHRYWGMFPPWDQRNRVTRSKSGVDQWLPVVTLYVPIVDLVRAGGKLTKSGVIMCDRPIPFHLVKEVWLGVPDSDRRKIIDQVEKILDYEREDEICVDWQRPLTPVAKTMESYRSLEGLLHLLCEMPDGPHDTMRVNYVSRLSEYCGVDWNHVDWDRYEERKNES</sequence>
<dbReference type="AlphaFoldDB" id="A0A1Q9DHJ3"/>
<name>A0A1Q9DHJ3_SYMMI</name>
<dbReference type="OrthoDB" id="10271151at2759"/>
<comment type="caution">
    <text evidence="1">The sequence shown here is derived from an EMBL/GenBank/DDBJ whole genome shotgun (WGS) entry which is preliminary data.</text>
</comment>
<evidence type="ECO:0000313" key="1">
    <source>
        <dbReference type="EMBL" id="OLP94633.1"/>
    </source>
</evidence>
<gene>
    <name evidence="1" type="ORF">AK812_SmicGene23343</name>
</gene>
<accession>A0A1Q9DHJ3</accession>
<proteinExistence type="predicted"/>
<dbReference type="Proteomes" id="UP000186817">
    <property type="component" value="Unassembled WGS sequence"/>
</dbReference>